<proteinExistence type="predicted"/>
<dbReference type="Proteomes" id="UP001237592">
    <property type="component" value="Unassembled WGS sequence"/>
</dbReference>
<evidence type="ECO:0000313" key="3">
    <source>
        <dbReference type="Proteomes" id="UP001237592"/>
    </source>
</evidence>
<keyword evidence="3" id="KW-1185">Reference proteome</keyword>
<sequence>MSMMKCAMQCAAAAALCAALSPAMAASTPAVPPFLDVLVYQYANCVKPSYHQADLLVQDGTGRYQIDVKGETYTVELQQRMGFSLQAGIDGPVAAVVKLDRPPTGQFEEQARWRERWLRDVAERSGVALDERTLAGGARLLTVNKGEIRGHYVGQSLLIDPARLLFIDMAWPNTLGIYRGPDGLRQVRQVQDDVWQRLLSCPPAA</sequence>
<organism evidence="2 3">
    <name type="scientific">Janthinobacterium lividum</name>
    <dbReference type="NCBI Taxonomy" id="29581"/>
    <lineage>
        <taxon>Bacteria</taxon>
        <taxon>Pseudomonadati</taxon>
        <taxon>Pseudomonadota</taxon>
        <taxon>Betaproteobacteria</taxon>
        <taxon>Burkholderiales</taxon>
        <taxon>Oxalobacteraceae</taxon>
        <taxon>Janthinobacterium</taxon>
    </lineage>
</organism>
<reference evidence="2 3" key="1">
    <citation type="submission" date="2023-08" db="EMBL/GenBank/DDBJ databases">
        <title>Draft genome sequence of Janthinobacterium lividum.</title>
        <authorList>
            <person name="Chun B.H."/>
            <person name="Lee Y."/>
        </authorList>
    </citation>
    <scope>NUCLEOTIDE SEQUENCE [LARGE SCALE GENOMIC DNA]</scope>
    <source>
        <strain evidence="2 3">AMJK</strain>
    </source>
</reference>
<name>A0ABU0XXN5_9BURK</name>
<comment type="caution">
    <text evidence="2">The sequence shown here is derived from an EMBL/GenBank/DDBJ whole genome shotgun (WGS) entry which is preliminary data.</text>
</comment>
<keyword evidence="1" id="KW-0732">Signal</keyword>
<dbReference type="RefSeq" id="WP_307780027.1">
    <property type="nucleotide sequence ID" value="NZ_JAVFKP010000005.1"/>
</dbReference>
<evidence type="ECO:0000256" key="1">
    <source>
        <dbReference type="SAM" id="SignalP"/>
    </source>
</evidence>
<feature type="chain" id="PRO_5046785014" evidence="1">
    <location>
        <begin position="26"/>
        <end position="205"/>
    </location>
</feature>
<dbReference type="EMBL" id="JAVFKP010000005">
    <property type="protein sequence ID" value="MDQ4628309.1"/>
    <property type="molecule type" value="Genomic_DNA"/>
</dbReference>
<evidence type="ECO:0000313" key="2">
    <source>
        <dbReference type="EMBL" id="MDQ4628309.1"/>
    </source>
</evidence>
<accession>A0ABU0XXN5</accession>
<protein>
    <submittedName>
        <fullName evidence="2">Uncharacterized protein</fullName>
    </submittedName>
</protein>
<feature type="signal peptide" evidence="1">
    <location>
        <begin position="1"/>
        <end position="25"/>
    </location>
</feature>
<gene>
    <name evidence="2" type="ORF">RB624_20715</name>
</gene>